<proteinExistence type="predicted"/>
<dbReference type="CDD" id="cd00590">
    <property type="entry name" value="RRM_SF"/>
    <property type="match status" value="1"/>
</dbReference>
<feature type="domain" description="RRM" evidence="3">
    <location>
        <begin position="509"/>
        <end position="576"/>
    </location>
</feature>
<dbReference type="GO" id="GO:0003723">
    <property type="term" value="F:RNA binding"/>
    <property type="evidence" value="ECO:0007669"/>
    <property type="project" value="UniProtKB-KW"/>
</dbReference>
<feature type="region of interest" description="Disordered" evidence="2">
    <location>
        <begin position="26"/>
        <end position="121"/>
    </location>
</feature>
<dbReference type="InterPro" id="IPR035979">
    <property type="entry name" value="RBD_domain_sf"/>
</dbReference>
<dbReference type="AlphaFoldDB" id="A0A834IMD1"/>
<feature type="compositionally biased region" description="Basic and acidic residues" evidence="2">
    <location>
        <begin position="60"/>
        <end position="73"/>
    </location>
</feature>
<feature type="compositionally biased region" description="Polar residues" evidence="2">
    <location>
        <begin position="74"/>
        <end position="83"/>
    </location>
</feature>
<evidence type="ECO:0000256" key="2">
    <source>
        <dbReference type="SAM" id="MobiDB-lite"/>
    </source>
</evidence>
<dbReference type="InterPro" id="IPR039878">
    <property type="entry name" value="RBM33"/>
</dbReference>
<dbReference type="PANTHER" id="PTHR22014">
    <property type="entry name" value="RNA-BINDING PROTEIN 33"/>
    <property type="match status" value="1"/>
</dbReference>
<gene>
    <name evidence="4" type="ORF">GWI33_023337</name>
</gene>
<feature type="compositionally biased region" description="Acidic residues" evidence="2">
    <location>
        <begin position="26"/>
        <end position="47"/>
    </location>
</feature>
<dbReference type="EMBL" id="JAACXV010000095">
    <property type="protein sequence ID" value="KAF7283607.1"/>
    <property type="molecule type" value="Genomic_DNA"/>
</dbReference>
<organism evidence="4 5">
    <name type="scientific">Rhynchophorus ferrugineus</name>
    <name type="common">Red palm weevil</name>
    <name type="synonym">Curculio ferrugineus</name>
    <dbReference type="NCBI Taxonomy" id="354439"/>
    <lineage>
        <taxon>Eukaryota</taxon>
        <taxon>Metazoa</taxon>
        <taxon>Ecdysozoa</taxon>
        <taxon>Arthropoda</taxon>
        <taxon>Hexapoda</taxon>
        <taxon>Insecta</taxon>
        <taxon>Pterygota</taxon>
        <taxon>Neoptera</taxon>
        <taxon>Endopterygota</taxon>
        <taxon>Coleoptera</taxon>
        <taxon>Polyphaga</taxon>
        <taxon>Cucujiformia</taxon>
        <taxon>Curculionidae</taxon>
        <taxon>Dryophthorinae</taxon>
        <taxon>Rhynchophorus</taxon>
    </lineage>
</organism>
<evidence type="ECO:0000256" key="1">
    <source>
        <dbReference type="ARBA" id="ARBA00022884"/>
    </source>
</evidence>
<evidence type="ECO:0000313" key="4">
    <source>
        <dbReference type="EMBL" id="KAF7283607.1"/>
    </source>
</evidence>
<evidence type="ECO:0000259" key="3">
    <source>
        <dbReference type="SMART" id="SM00360"/>
    </source>
</evidence>
<reference evidence="4" key="1">
    <citation type="submission" date="2020-08" db="EMBL/GenBank/DDBJ databases">
        <title>Genome sequencing and assembly of the red palm weevil Rhynchophorus ferrugineus.</title>
        <authorList>
            <person name="Dias G.B."/>
            <person name="Bergman C.M."/>
            <person name="Manee M."/>
        </authorList>
    </citation>
    <scope>NUCLEOTIDE SEQUENCE</scope>
    <source>
        <strain evidence="4">AA-2017</strain>
        <tissue evidence="4">Whole larva</tissue>
    </source>
</reference>
<dbReference type="Gene3D" id="3.30.70.330">
    <property type="match status" value="1"/>
</dbReference>
<dbReference type="InterPro" id="IPR000504">
    <property type="entry name" value="RRM_dom"/>
</dbReference>
<name>A0A834IMD1_RHYFE</name>
<comment type="caution">
    <text evidence="4">The sequence shown here is derived from an EMBL/GenBank/DDBJ whole genome shotgun (WGS) entry which is preliminary data.</text>
</comment>
<sequence length="584" mass="67198">MSDLTEEFLNEDDGDFADVAEADEEALLQDDEDVLNLVPEEDLGETIDEPKTGVTQTDSNRADREKFSSERQKAGSSDSTKFRQQPGDRGKGFRRQNIRQNGRGNFTHGRRFFNRNNAPGKNKTVLINPRFQGIVHVNNNARLAWDNTQGMPQQHCPVNPWSSGGMGPPIQPPPHMQHFSDHPNQNMQPLQFVPPHQQTFVPQPLHQGMHSHAPMQSLQNQPYWDTPNNQYPPIQGHNQWPFPGQAPSPDNYMQNNFQGPPPILINTNQSPPQFPPHNHQNQSLNFVPPRPNFPNNSNMNHYRNYNQGYKERAMNRKNSGGNFLQNRKNVHERLGVVKPSQTKQKSIRTDERPHVVTEVRLTNVTPVKIEEDEETRDLRLKIEEQKRKREEVFKWKEERRLQKLKQVSPEVKLVVEAAEPQQEQKVSPQQFKMKKRANNIVVTNGYSKKVTKYQRNVKNANVSTASDINSEVVRVKQEPDLELDPKHLSSFLADRKVLTKDETLMSTRKVVIKNISTSTTNKKIIQICANIGEVQNLQRDINERQATILFKSVASAHNFFKRYQRHMLDLSMIEVSLSPMSESE</sequence>
<dbReference type="InterPro" id="IPR012677">
    <property type="entry name" value="Nucleotide-bd_a/b_plait_sf"/>
</dbReference>
<protein>
    <recommendedName>
        <fullName evidence="3">RRM domain-containing protein</fullName>
    </recommendedName>
</protein>
<evidence type="ECO:0000313" key="5">
    <source>
        <dbReference type="Proteomes" id="UP000625711"/>
    </source>
</evidence>
<dbReference type="SMART" id="SM00360">
    <property type="entry name" value="RRM"/>
    <property type="match status" value="1"/>
</dbReference>
<dbReference type="Proteomes" id="UP000625711">
    <property type="component" value="Unassembled WGS sequence"/>
</dbReference>
<accession>A0A834IMD1</accession>
<keyword evidence="1" id="KW-0694">RNA-binding</keyword>
<dbReference type="PANTHER" id="PTHR22014:SF2">
    <property type="entry name" value="RNA-BINDING PROTEIN 33"/>
    <property type="match status" value="1"/>
</dbReference>
<dbReference type="SUPFAM" id="SSF54928">
    <property type="entry name" value="RNA-binding domain, RBD"/>
    <property type="match status" value="1"/>
</dbReference>
<keyword evidence="5" id="KW-1185">Reference proteome</keyword>
<dbReference type="OrthoDB" id="5990677at2759"/>